<feature type="domain" description="Lsr2 DNA-binding" evidence="4">
    <location>
        <begin position="76"/>
        <end position="111"/>
    </location>
</feature>
<protein>
    <submittedName>
        <fullName evidence="5">Nucleoid-associated protein Lsr2</fullName>
    </submittedName>
</protein>
<dbReference type="Gene3D" id="3.30.60.230">
    <property type="entry name" value="Lsr2, dimerization domain"/>
    <property type="match status" value="1"/>
</dbReference>
<evidence type="ECO:0000313" key="5">
    <source>
        <dbReference type="EMBL" id="KPG14240.1"/>
    </source>
</evidence>
<feature type="domain" description="Lsr2 dimerization" evidence="3">
    <location>
        <begin position="1"/>
        <end position="57"/>
    </location>
</feature>
<gene>
    <name evidence="5" type="ORF">AN908_06530</name>
</gene>
<dbReference type="AlphaFoldDB" id="A0A7V8LQV4"/>
<proteinExistence type="predicted"/>
<keyword evidence="1" id="KW-0238">DNA-binding</keyword>
<dbReference type="Pfam" id="PF11774">
    <property type="entry name" value="Lsr2"/>
    <property type="match status" value="1"/>
</dbReference>
<feature type="region of interest" description="Disordered" evidence="2">
    <location>
        <begin position="57"/>
        <end position="76"/>
    </location>
</feature>
<dbReference type="InterPro" id="IPR024412">
    <property type="entry name" value="Lsr2_dim_dom"/>
</dbReference>
<dbReference type="EMBL" id="LJFO01000003">
    <property type="protein sequence ID" value="KPG14240.1"/>
    <property type="molecule type" value="Genomic_DNA"/>
</dbReference>
<dbReference type="Proteomes" id="UP000037843">
    <property type="component" value="Unassembled WGS sequence"/>
</dbReference>
<sequence>MAKKVNVTFVDDIDESPAEGTVEFAIDGVTYEIDLSTKNGDKLRKQLQPWIDHARRVSGRRRTGRPSSGRPRAKIDRAQSVAIREWAAKNGHTISSRGRIPETVFEAFTAAN</sequence>
<evidence type="ECO:0000256" key="2">
    <source>
        <dbReference type="SAM" id="MobiDB-lite"/>
    </source>
</evidence>
<accession>A0A7V8LQV4</accession>
<comment type="caution">
    <text evidence="5">The sequence shown here is derived from an EMBL/GenBank/DDBJ whole genome shotgun (WGS) entry which is preliminary data.</text>
</comment>
<organism evidence="5 6">
    <name type="scientific">Mycobacteroides immunogenum</name>
    <dbReference type="NCBI Taxonomy" id="83262"/>
    <lineage>
        <taxon>Bacteria</taxon>
        <taxon>Bacillati</taxon>
        <taxon>Actinomycetota</taxon>
        <taxon>Actinomycetes</taxon>
        <taxon>Mycobacteriales</taxon>
        <taxon>Mycobacteriaceae</taxon>
        <taxon>Mycobacteroides</taxon>
    </lineage>
</organism>
<dbReference type="Gene3D" id="4.10.320.10">
    <property type="entry name" value="E3-binding domain"/>
    <property type="match status" value="1"/>
</dbReference>
<dbReference type="InterPro" id="IPR042261">
    <property type="entry name" value="Lsr2-like_dimerization"/>
</dbReference>
<dbReference type="GO" id="GO:0003677">
    <property type="term" value="F:DNA binding"/>
    <property type="evidence" value="ECO:0007669"/>
    <property type="project" value="UniProtKB-KW"/>
</dbReference>
<dbReference type="InterPro" id="IPR036625">
    <property type="entry name" value="E3-bd_dom_sf"/>
</dbReference>
<dbReference type="RefSeq" id="WP_054173102.1">
    <property type="nucleotide sequence ID" value="NZ_LJFO01000003.1"/>
</dbReference>
<name>A0A7V8LQV4_9MYCO</name>
<dbReference type="Pfam" id="PF23359">
    <property type="entry name" value="Lsr2_DNA-bd"/>
    <property type="match status" value="1"/>
</dbReference>
<evidence type="ECO:0000259" key="3">
    <source>
        <dbReference type="Pfam" id="PF11774"/>
    </source>
</evidence>
<reference evidence="5 6" key="1">
    <citation type="submission" date="2015-09" db="EMBL/GenBank/DDBJ databases">
        <title>Genome Sequences of Mycobacterium immunogenum Isolates, Recuperated from a Chloraminated Drinking Water Distribution System Simulator Subjected to Episodes of Nitrification.</title>
        <authorList>
            <person name="Gomez-Alvarez V."/>
            <person name="Revetta R.P."/>
        </authorList>
    </citation>
    <scope>NUCLEOTIDE SEQUENCE [LARGE SCALE GENOMIC DNA]</scope>
    <source>
        <strain evidence="5 6">H008</strain>
    </source>
</reference>
<evidence type="ECO:0000313" key="6">
    <source>
        <dbReference type="Proteomes" id="UP000037843"/>
    </source>
</evidence>
<dbReference type="InterPro" id="IPR055370">
    <property type="entry name" value="Lsr2_DNA-bd"/>
</dbReference>
<evidence type="ECO:0000259" key="4">
    <source>
        <dbReference type="Pfam" id="PF23359"/>
    </source>
</evidence>
<evidence type="ECO:0000256" key="1">
    <source>
        <dbReference type="ARBA" id="ARBA00023125"/>
    </source>
</evidence>
<dbReference type="GO" id="GO:0016746">
    <property type="term" value="F:acyltransferase activity"/>
    <property type="evidence" value="ECO:0007669"/>
    <property type="project" value="InterPro"/>
</dbReference>